<dbReference type="Gene3D" id="3.40.710.10">
    <property type="entry name" value="DD-peptidase/beta-lactamase superfamily"/>
    <property type="match status" value="1"/>
</dbReference>
<reference evidence="2 3" key="1">
    <citation type="journal article" date="2013" name="Genome Biol. Evol.">
        <title>Comparison of metabolic capacities and inference of gene content evolution in mosquito-associated Spiroplasma diminutum and S. taiwanense.</title>
        <authorList>
            <person name="Lo W.S."/>
            <person name="Ku C."/>
            <person name="Chen L.L."/>
            <person name="Chang T.H."/>
            <person name="Kuo C.H."/>
        </authorList>
    </citation>
    <scope>NUCLEOTIDE SEQUENCE [LARGE SCALE GENOMIC DNA]</scope>
    <source>
        <strain evidence="2">CT-1</strain>
    </source>
</reference>
<evidence type="ECO:0000259" key="1">
    <source>
        <dbReference type="Pfam" id="PF00144"/>
    </source>
</evidence>
<keyword evidence="3" id="KW-1185">Reference proteome</keyword>
<dbReference type="HOGENOM" id="CLU_020027_11_2_14"/>
<dbReference type="OrthoDB" id="9770183at2"/>
<keyword evidence="2" id="KW-0812">Transmembrane</keyword>
<dbReference type="PATRIC" id="fig|1276220.3.peg.104"/>
<dbReference type="STRING" id="1276220.STAIW_v1c01030"/>
<dbReference type="AlphaFoldDB" id="S5MAL0"/>
<dbReference type="Pfam" id="PF00144">
    <property type="entry name" value="Beta-lactamase"/>
    <property type="match status" value="1"/>
</dbReference>
<accession>S5MAL0</accession>
<dbReference type="EMBL" id="CP005074">
    <property type="protein sequence ID" value="AGR40793.1"/>
    <property type="molecule type" value="Genomic_DNA"/>
</dbReference>
<sequence length="391" mass="45364">MNNFYNTNQKINELIEKKYFTGAVLKVAKHGEIIFENEYGINDVDKNTKMKDNLIFRAYSMTKPVTVVAALILVDRKIININDKVSKYLPEFENVLVLKEQNSKETENTKKDLRIWNLLTMTSGITYAGNKNDTQLQTSFLLKEFHKKNNGKYMNYETFIKLLSKIPLSFNPGENWRYGLSIDVLAAIIEKVSNKNFRDFVKEEIFDKLEMNDSDFYLKDKNREACVYNWTLNENDQVELTKVENFNFFIQDYEKVPPMPMGGAGLFTTAKDYLNFLNFLIDGKDKKQNQLLSMNLIRDMSSNQLGDLKKNFIWTLNEDYSYGYGVRVRIKNNLYPKTELGEFGWDGLLGSTGLVDPKNGITMCLMLSSKPGHNKLIESEFFEALYNDLNI</sequence>
<gene>
    <name evidence="2" type="ORF">STAIW_v1c01030</name>
</gene>
<dbReference type="MEROPS" id="S12.950"/>
<dbReference type="InterPro" id="IPR001466">
    <property type="entry name" value="Beta-lactam-related"/>
</dbReference>
<evidence type="ECO:0000313" key="3">
    <source>
        <dbReference type="Proteomes" id="UP000014984"/>
    </source>
</evidence>
<protein>
    <submittedName>
        <fullName evidence="2">Transmembrane protein</fullName>
    </submittedName>
</protein>
<feature type="domain" description="Beta-lactamase-related" evidence="1">
    <location>
        <begin position="9"/>
        <end position="373"/>
    </location>
</feature>
<keyword evidence="2" id="KW-0472">Membrane</keyword>
<organism evidence="2 3">
    <name type="scientific">Spiroplasma taiwanense CT-1</name>
    <dbReference type="NCBI Taxonomy" id="1276220"/>
    <lineage>
        <taxon>Bacteria</taxon>
        <taxon>Bacillati</taxon>
        <taxon>Mycoplasmatota</taxon>
        <taxon>Mollicutes</taxon>
        <taxon>Entomoplasmatales</taxon>
        <taxon>Spiroplasmataceae</taxon>
        <taxon>Spiroplasma</taxon>
    </lineage>
</organism>
<dbReference type="eggNOG" id="COG1680">
    <property type="taxonomic scope" value="Bacteria"/>
</dbReference>
<dbReference type="RefSeq" id="WP_020833932.1">
    <property type="nucleotide sequence ID" value="NC_021846.1"/>
</dbReference>
<evidence type="ECO:0000313" key="2">
    <source>
        <dbReference type="EMBL" id="AGR40793.1"/>
    </source>
</evidence>
<dbReference type="Proteomes" id="UP000014984">
    <property type="component" value="Chromosome"/>
</dbReference>
<proteinExistence type="predicted"/>
<dbReference type="PANTHER" id="PTHR43283">
    <property type="entry name" value="BETA-LACTAMASE-RELATED"/>
    <property type="match status" value="1"/>
</dbReference>
<dbReference type="PANTHER" id="PTHR43283:SF3">
    <property type="entry name" value="BETA-LACTAMASE FAMILY PROTEIN (AFU_ORTHOLOGUE AFUA_5G07500)"/>
    <property type="match status" value="1"/>
</dbReference>
<dbReference type="InterPro" id="IPR050789">
    <property type="entry name" value="Diverse_Enzym_Activities"/>
</dbReference>
<name>S5MAL0_9MOLU</name>
<dbReference type="KEGG" id="stai:STAIW_v1c01030"/>
<dbReference type="SUPFAM" id="SSF56601">
    <property type="entry name" value="beta-lactamase/transpeptidase-like"/>
    <property type="match status" value="1"/>
</dbReference>
<dbReference type="InterPro" id="IPR012338">
    <property type="entry name" value="Beta-lactam/transpept-like"/>
</dbReference>